<evidence type="ECO:0000313" key="3">
    <source>
        <dbReference type="EMBL" id="MDQ2068886.1"/>
    </source>
</evidence>
<dbReference type="PANTHER" id="PTHR34477">
    <property type="entry name" value="UPF0213 PROTEIN YHBQ"/>
    <property type="match status" value="1"/>
</dbReference>
<dbReference type="PANTHER" id="PTHR34477:SF1">
    <property type="entry name" value="UPF0213 PROTEIN YHBQ"/>
    <property type="match status" value="1"/>
</dbReference>
<evidence type="ECO:0000313" key="4">
    <source>
        <dbReference type="Proteomes" id="UP001239019"/>
    </source>
</evidence>
<feature type="domain" description="GIY-YIG" evidence="2">
    <location>
        <begin position="7"/>
        <end position="83"/>
    </location>
</feature>
<protein>
    <submittedName>
        <fullName evidence="3">GIY-YIG nuclease family protein</fullName>
    </submittedName>
</protein>
<dbReference type="InterPro" id="IPR035901">
    <property type="entry name" value="GIY-YIG_endonuc_sf"/>
</dbReference>
<comment type="similarity">
    <text evidence="1">Belongs to the UPF0213 family.</text>
</comment>
<comment type="caution">
    <text evidence="3">The sequence shown here is derived from an EMBL/GenBank/DDBJ whole genome shotgun (WGS) entry which is preliminary data.</text>
</comment>
<dbReference type="InterPro" id="IPR050190">
    <property type="entry name" value="UPF0213_domain"/>
</dbReference>
<proteinExistence type="inferred from homology"/>
<evidence type="ECO:0000256" key="1">
    <source>
        <dbReference type="ARBA" id="ARBA00007435"/>
    </source>
</evidence>
<evidence type="ECO:0000259" key="2">
    <source>
        <dbReference type="PROSITE" id="PS50164"/>
    </source>
</evidence>
<reference evidence="3 4" key="1">
    <citation type="submission" date="2023-08" db="EMBL/GenBank/DDBJ databases">
        <title>Whole-genome sequencing of halo(alkali)philic microorganisms from hypersaline lakes.</title>
        <authorList>
            <person name="Sorokin D.Y."/>
            <person name="Abbas B."/>
            <person name="Merkel A.Y."/>
        </authorList>
    </citation>
    <scope>NUCLEOTIDE SEQUENCE [LARGE SCALE GENOMIC DNA]</scope>
    <source>
        <strain evidence="3 4">AB-CW4</strain>
    </source>
</reference>
<dbReference type="PROSITE" id="PS50164">
    <property type="entry name" value="GIY_YIG"/>
    <property type="match status" value="1"/>
</dbReference>
<dbReference type="CDD" id="cd10456">
    <property type="entry name" value="GIY-YIG_UPF0213"/>
    <property type="match status" value="1"/>
</dbReference>
<dbReference type="Proteomes" id="UP001239019">
    <property type="component" value="Unassembled WGS sequence"/>
</dbReference>
<dbReference type="EMBL" id="JAVDDT010000002">
    <property type="protein sequence ID" value="MDQ2068886.1"/>
    <property type="molecule type" value="Genomic_DNA"/>
</dbReference>
<organism evidence="3 4">
    <name type="scientific">Natronospira bacteriovora</name>
    <dbReference type="NCBI Taxonomy" id="3069753"/>
    <lineage>
        <taxon>Bacteria</taxon>
        <taxon>Pseudomonadati</taxon>
        <taxon>Pseudomonadota</taxon>
        <taxon>Gammaproteobacteria</taxon>
        <taxon>Natronospirales</taxon>
        <taxon>Natronospiraceae</taxon>
        <taxon>Natronospira</taxon>
    </lineage>
</organism>
<sequence length="101" mass="11548">MEPSRQSVWWLYLLDCDGRLYTGVTTDVDRRLSEHRQGQSRGARFTRGAGRIELVYQIALNDRSEALRAEARLRRLRRPEKLAVVEADLGRVALLARLGLG</sequence>
<gene>
    <name evidence="3" type="ORF">RBH19_03230</name>
</gene>
<dbReference type="SUPFAM" id="SSF82771">
    <property type="entry name" value="GIY-YIG endonuclease"/>
    <property type="match status" value="1"/>
</dbReference>
<dbReference type="InterPro" id="IPR000305">
    <property type="entry name" value="GIY-YIG_endonuc"/>
</dbReference>
<keyword evidence="4" id="KW-1185">Reference proteome</keyword>
<accession>A0ABU0W4H9</accession>
<dbReference type="Pfam" id="PF01541">
    <property type="entry name" value="GIY-YIG"/>
    <property type="match status" value="1"/>
</dbReference>
<name>A0ABU0W4H9_9GAMM</name>
<dbReference type="Gene3D" id="3.40.1440.10">
    <property type="entry name" value="GIY-YIG endonuclease"/>
    <property type="match status" value="1"/>
</dbReference>
<dbReference type="RefSeq" id="WP_306727384.1">
    <property type="nucleotide sequence ID" value="NZ_JAVDDT010000002.1"/>
</dbReference>